<dbReference type="AlphaFoldDB" id="A0A2S6I0B9"/>
<protein>
    <submittedName>
        <fullName evidence="7">Radical SAM/Cys-rich protein</fullName>
    </submittedName>
</protein>
<keyword evidence="3" id="KW-0479">Metal-binding</keyword>
<proteinExistence type="predicted"/>
<dbReference type="RefSeq" id="WP_104421635.1">
    <property type="nucleotide sequence ID" value="NZ_PTJC01000008.1"/>
</dbReference>
<dbReference type="GO" id="GO:0046872">
    <property type="term" value="F:metal ion binding"/>
    <property type="evidence" value="ECO:0007669"/>
    <property type="project" value="UniProtKB-KW"/>
</dbReference>
<keyword evidence="5" id="KW-0411">Iron-sulfur</keyword>
<dbReference type="PANTHER" id="PTHR43728:SF1">
    <property type="entry name" value="FE-S OXIDOREDUCTASE"/>
    <property type="match status" value="1"/>
</dbReference>
<dbReference type="InterPro" id="IPR024521">
    <property type="entry name" value="ArsS-like_C"/>
</dbReference>
<evidence type="ECO:0000256" key="5">
    <source>
        <dbReference type="ARBA" id="ARBA00023014"/>
    </source>
</evidence>
<dbReference type="NCBIfam" id="TIGR04167">
    <property type="entry name" value="rSAM_SeCys"/>
    <property type="match status" value="1"/>
</dbReference>
<keyword evidence="4" id="KW-0408">Iron</keyword>
<dbReference type="PANTHER" id="PTHR43728">
    <property type="entry name" value="SLR0304 PROTEIN"/>
    <property type="match status" value="1"/>
</dbReference>
<dbReference type="GO" id="GO:0051536">
    <property type="term" value="F:iron-sulfur cluster binding"/>
    <property type="evidence" value="ECO:0007669"/>
    <property type="project" value="UniProtKB-KW"/>
</dbReference>
<comment type="cofactor">
    <cofactor evidence="1">
        <name>[4Fe-4S] cluster</name>
        <dbReference type="ChEBI" id="CHEBI:49883"/>
    </cofactor>
</comment>
<evidence type="ECO:0000256" key="2">
    <source>
        <dbReference type="ARBA" id="ARBA00022691"/>
    </source>
</evidence>
<gene>
    <name evidence="7" type="ORF">CLV84_4073</name>
</gene>
<dbReference type="EMBL" id="PTJC01000008">
    <property type="protein sequence ID" value="PPK84304.1"/>
    <property type="molecule type" value="Genomic_DNA"/>
</dbReference>
<dbReference type="InterPro" id="IPR058240">
    <property type="entry name" value="rSAM_sf"/>
</dbReference>
<evidence type="ECO:0000259" key="6">
    <source>
        <dbReference type="Pfam" id="PF12345"/>
    </source>
</evidence>
<evidence type="ECO:0000256" key="4">
    <source>
        <dbReference type="ARBA" id="ARBA00023004"/>
    </source>
</evidence>
<dbReference type="GO" id="GO:0003824">
    <property type="term" value="F:catalytic activity"/>
    <property type="evidence" value="ECO:0007669"/>
    <property type="project" value="InterPro"/>
</dbReference>
<dbReference type="CDD" id="cd01335">
    <property type="entry name" value="Radical_SAM"/>
    <property type="match status" value="1"/>
</dbReference>
<dbReference type="OrthoDB" id="9810775at2"/>
<dbReference type="Gene3D" id="3.20.20.70">
    <property type="entry name" value="Aldolase class I"/>
    <property type="match status" value="1"/>
</dbReference>
<dbReference type="InterPro" id="IPR007197">
    <property type="entry name" value="rSAM"/>
</dbReference>
<dbReference type="SFLD" id="SFLDS00029">
    <property type="entry name" value="Radical_SAM"/>
    <property type="match status" value="1"/>
</dbReference>
<accession>A0A2S6I0B9</accession>
<dbReference type="InterPro" id="IPR013785">
    <property type="entry name" value="Aldolase_TIM"/>
</dbReference>
<dbReference type="Proteomes" id="UP000237662">
    <property type="component" value="Unassembled WGS sequence"/>
</dbReference>
<organism evidence="7 8">
    <name type="scientific">Neolewinella xylanilytica</name>
    <dbReference type="NCBI Taxonomy" id="1514080"/>
    <lineage>
        <taxon>Bacteria</taxon>
        <taxon>Pseudomonadati</taxon>
        <taxon>Bacteroidota</taxon>
        <taxon>Saprospiria</taxon>
        <taxon>Saprospirales</taxon>
        <taxon>Lewinellaceae</taxon>
        <taxon>Neolewinella</taxon>
    </lineage>
</organism>
<name>A0A2S6I0B9_9BACT</name>
<evidence type="ECO:0000256" key="3">
    <source>
        <dbReference type="ARBA" id="ARBA00022723"/>
    </source>
</evidence>
<dbReference type="SUPFAM" id="SSF102114">
    <property type="entry name" value="Radical SAM enzymes"/>
    <property type="match status" value="1"/>
</dbReference>
<reference evidence="7 8" key="1">
    <citation type="submission" date="2018-02" db="EMBL/GenBank/DDBJ databases">
        <title>Genomic Encyclopedia of Archaeal and Bacterial Type Strains, Phase II (KMG-II): from individual species to whole genera.</title>
        <authorList>
            <person name="Goeker M."/>
        </authorList>
    </citation>
    <scope>NUCLEOTIDE SEQUENCE [LARGE SCALE GENOMIC DNA]</scope>
    <source>
        <strain evidence="7 8">DSM 29526</strain>
    </source>
</reference>
<evidence type="ECO:0000256" key="1">
    <source>
        <dbReference type="ARBA" id="ARBA00001966"/>
    </source>
</evidence>
<dbReference type="Pfam" id="PF12345">
    <property type="entry name" value="DUF3641"/>
    <property type="match status" value="1"/>
</dbReference>
<dbReference type="InterPro" id="IPR026351">
    <property type="entry name" value="rSAM_ArsS-like"/>
</dbReference>
<sequence>MGVKQKTTSLKRKGSDLSQGYVQLNVLNRKDVADAELPRFTDRLAELGHQPFRPTEIEIFQLNIGKLCNQTCAHCHVDAGPDRKEENMGREDLELCLEVIAATPSITTVDITGGAPEMNPHFRWFVEECTQLGKQVIDRCNLTIIMANPKYRDLPEFLARHRVNVVSSLPYFSKGRTDGQRGDGVFEDSIQALQLLNAVGYGNPETGLKLDLVFNPSGAYLPGKQETLQAEFKRQLDRKYGIVFNDLYAITNLPVSRFLDYLLESGNYTEYMQKLVDAYNPATVEGLMCRNTISVSWDGYLYDCDFNQMLDLKVSARGKHLRDFDAEALRDRSIVMNQHCYGCTAGAGSSCGGTVTA</sequence>
<keyword evidence="2" id="KW-0949">S-adenosyl-L-methionine</keyword>
<feature type="domain" description="Arsenosugar biosynthesis radical SAM protein ArsS-like C-terminal" evidence="6">
    <location>
        <begin position="221"/>
        <end position="354"/>
    </location>
</feature>
<evidence type="ECO:0000313" key="8">
    <source>
        <dbReference type="Proteomes" id="UP000237662"/>
    </source>
</evidence>
<evidence type="ECO:0000313" key="7">
    <source>
        <dbReference type="EMBL" id="PPK84304.1"/>
    </source>
</evidence>
<keyword evidence="8" id="KW-1185">Reference proteome</keyword>
<comment type="caution">
    <text evidence="7">The sequence shown here is derived from an EMBL/GenBank/DDBJ whole genome shotgun (WGS) entry which is preliminary data.</text>
</comment>